<proteinExistence type="predicted"/>
<reference evidence="1 2" key="1">
    <citation type="submission" date="2016-07" db="EMBL/GenBank/DDBJ databases">
        <title>Characterization of isolates of Eisenbergiella tayi derived from blood cultures, using whole genome sequencing.</title>
        <authorList>
            <person name="Burdz T."/>
            <person name="Wiebe D."/>
            <person name="Huynh C."/>
            <person name="Bernard K."/>
        </authorList>
    </citation>
    <scope>NUCLEOTIDE SEQUENCE [LARGE SCALE GENOMIC DNA]</scope>
    <source>
        <strain evidence="1 2">NML 120489</strain>
    </source>
</reference>
<protein>
    <submittedName>
        <fullName evidence="1">Uncharacterized protein</fullName>
    </submittedName>
</protein>
<name>A0A1E3ALS1_9FIRM</name>
<evidence type="ECO:0000313" key="1">
    <source>
        <dbReference type="EMBL" id="ODM09695.1"/>
    </source>
</evidence>
<comment type="caution">
    <text evidence="1">The sequence shown here is derived from an EMBL/GenBank/DDBJ whole genome shotgun (WGS) entry which is preliminary data.</text>
</comment>
<gene>
    <name evidence="1" type="ORF">BEH84_04062</name>
</gene>
<dbReference type="EMBL" id="MCGI01000004">
    <property type="protein sequence ID" value="ODM09695.1"/>
    <property type="molecule type" value="Genomic_DNA"/>
</dbReference>
<accession>A0A1E3ALS1</accession>
<sequence length="98" mass="11210">MIFLLWQKKKIKLKNGTKYDDIQAGDSLGIFLKIFSPMLTESGISGAGKICRMNQMELNVVLSGKTVFILDTGQTHKCWGKRNNPAYYFTIKYKEINE</sequence>
<evidence type="ECO:0000313" key="2">
    <source>
        <dbReference type="Proteomes" id="UP000095003"/>
    </source>
</evidence>
<dbReference type="Proteomes" id="UP000095003">
    <property type="component" value="Unassembled WGS sequence"/>
</dbReference>
<organism evidence="1 2">
    <name type="scientific">Eisenbergiella tayi</name>
    <dbReference type="NCBI Taxonomy" id="1432052"/>
    <lineage>
        <taxon>Bacteria</taxon>
        <taxon>Bacillati</taxon>
        <taxon>Bacillota</taxon>
        <taxon>Clostridia</taxon>
        <taxon>Lachnospirales</taxon>
        <taxon>Lachnospiraceae</taxon>
        <taxon>Eisenbergiella</taxon>
    </lineage>
</organism>
<dbReference type="AlphaFoldDB" id="A0A1E3ALS1"/>